<dbReference type="GO" id="GO:0005868">
    <property type="term" value="C:cytoplasmic dynein complex"/>
    <property type="evidence" value="ECO:0007669"/>
    <property type="project" value="TreeGrafter"/>
</dbReference>
<dbReference type="GO" id="GO:0010970">
    <property type="term" value="P:transport along microtubule"/>
    <property type="evidence" value="ECO:0007669"/>
    <property type="project" value="TreeGrafter"/>
</dbReference>
<accession>A0A8C7J4I3</accession>
<evidence type="ECO:0000313" key="5">
    <source>
        <dbReference type="Ensembl" id="ENSOKIP00005083238.1"/>
    </source>
</evidence>
<keyword evidence="1" id="KW-0963">Cytoplasm</keyword>
<dbReference type="GO" id="GO:0045504">
    <property type="term" value="F:dynein heavy chain binding"/>
    <property type="evidence" value="ECO:0007669"/>
    <property type="project" value="TreeGrafter"/>
</dbReference>
<dbReference type="AlphaFoldDB" id="A0A8C7J4I3"/>
<dbReference type="Ensembl" id="ENSOKIT00005088841.1">
    <property type="protein sequence ID" value="ENSOKIP00005083238.1"/>
    <property type="gene ID" value="ENSOKIG00005036112.1"/>
</dbReference>
<evidence type="ECO:0000256" key="2">
    <source>
        <dbReference type="ARBA" id="ARBA00022574"/>
    </source>
</evidence>
<dbReference type="GO" id="GO:0045503">
    <property type="term" value="F:dynein light chain binding"/>
    <property type="evidence" value="ECO:0007669"/>
    <property type="project" value="TreeGrafter"/>
</dbReference>
<evidence type="ECO:0000313" key="6">
    <source>
        <dbReference type="Proteomes" id="UP000694557"/>
    </source>
</evidence>
<keyword evidence="6" id="KW-1185">Reference proteome</keyword>
<keyword evidence="4" id="KW-0472">Membrane</keyword>
<dbReference type="GeneTree" id="ENSGT00940000156032"/>
<proteinExistence type="predicted"/>
<sequence>TLYSQLIIALSFSPTPPPSLPHFSLTLFPSLLKTTVVLSSHLPLSLSSFSLSSLLSSLSFSPFTLFSFALSHFPLSPFSLSPSLSFFFLSPFSFSLPLSRSLPLLFLSLFPISLLSIFLTLSLSCSLPPLSSSFSLLLTHPLSLPLSSSLQWCRWALPGSILTWWWGGTYSGQVVLWDNRSHRRTPVQRTLLSAAAHTHPGTQNANNLITVSTEGRMCSWSLDMLSQV</sequence>
<reference evidence="5" key="2">
    <citation type="submission" date="2025-09" db="UniProtKB">
        <authorList>
            <consortium name="Ensembl"/>
        </authorList>
    </citation>
    <scope>IDENTIFICATION</scope>
</reference>
<keyword evidence="2" id="KW-0853">WD repeat</keyword>
<keyword evidence="4" id="KW-1133">Transmembrane helix</keyword>
<name>A0A8C7J4I3_ONCKI</name>
<evidence type="ECO:0000256" key="4">
    <source>
        <dbReference type="SAM" id="Phobius"/>
    </source>
</evidence>
<dbReference type="PANTHER" id="PTHR12442">
    <property type="entry name" value="DYNEIN INTERMEDIATE CHAIN"/>
    <property type="match status" value="1"/>
</dbReference>
<dbReference type="InterPro" id="IPR050687">
    <property type="entry name" value="Dynein_IC"/>
</dbReference>
<keyword evidence="3" id="KW-0677">Repeat</keyword>
<feature type="transmembrane region" description="Helical" evidence="4">
    <location>
        <begin position="104"/>
        <end position="123"/>
    </location>
</feature>
<reference evidence="5" key="1">
    <citation type="submission" date="2025-08" db="UniProtKB">
        <authorList>
            <consortium name="Ensembl"/>
        </authorList>
    </citation>
    <scope>IDENTIFICATION</scope>
</reference>
<evidence type="ECO:0000256" key="1">
    <source>
        <dbReference type="ARBA" id="ARBA00022490"/>
    </source>
</evidence>
<dbReference type="PANTHER" id="PTHR12442:SF34">
    <property type="entry name" value="CYTOPLASMIC DYNEIN 1 INTERMEDIATE CHAIN 1"/>
    <property type="match status" value="1"/>
</dbReference>
<dbReference type="Proteomes" id="UP000694557">
    <property type="component" value="Unassembled WGS sequence"/>
</dbReference>
<evidence type="ECO:0000256" key="3">
    <source>
        <dbReference type="ARBA" id="ARBA00022737"/>
    </source>
</evidence>
<feature type="transmembrane region" description="Helical" evidence="4">
    <location>
        <begin position="79"/>
        <end position="97"/>
    </location>
</feature>
<protein>
    <submittedName>
        <fullName evidence="5">Uncharacterized protein</fullName>
    </submittedName>
</protein>
<keyword evidence="4" id="KW-0812">Transmembrane</keyword>
<organism evidence="5 6">
    <name type="scientific">Oncorhynchus kisutch</name>
    <name type="common">Coho salmon</name>
    <name type="synonym">Salmo kisutch</name>
    <dbReference type="NCBI Taxonomy" id="8019"/>
    <lineage>
        <taxon>Eukaryota</taxon>
        <taxon>Metazoa</taxon>
        <taxon>Chordata</taxon>
        <taxon>Craniata</taxon>
        <taxon>Vertebrata</taxon>
        <taxon>Euteleostomi</taxon>
        <taxon>Actinopterygii</taxon>
        <taxon>Neopterygii</taxon>
        <taxon>Teleostei</taxon>
        <taxon>Protacanthopterygii</taxon>
        <taxon>Salmoniformes</taxon>
        <taxon>Salmonidae</taxon>
        <taxon>Salmoninae</taxon>
        <taxon>Oncorhynchus</taxon>
    </lineage>
</organism>